<proteinExistence type="predicted"/>
<evidence type="ECO:0000313" key="3">
    <source>
        <dbReference type="Proteomes" id="UP000620124"/>
    </source>
</evidence>
<dbReference type="EMBL" id="JACAZI010000005">
    <property type="protein sequence ID" value="KAF7359888.1"/>
    <property type="molecule type" value="Genomic_DNA"/>
</dbReference>
<name>A0A8H6YHJ0_9AGAR</name>
<keyword evidence="1" id="KW-1133">Transmembrane helix</keyword>
<organism evidence="2 3">
    <name type="scientific">Mycena venus</name>
    <dbReference type="NCBI Taxonomy" id="2733690"/>
    <lineage>
        <taxon>Eukaryota</taxon>
        <taxon>Fungi</taxon>
        <taxon>Dikarya</taxon>
        <taxon>Basidiomycota</taxon>
        <taxon>Agaricomycotina</taxon>
        <taxon>Agaricomycetes</taxon>
        <taxon>Agaricomycetidae</taxon>
        <taxon>Agaricales</taxon>
        <taxon>Marasmiineae</taxon>
        <taxon>Mycenaceae</taxon>
        <taxon>Mycena</taxon>
    </lineage>
</organism>
<keyword evidence="1" id="KW-0472">Membrane</keyword>
<keyword evidence="1" id="KW-0812">Transmembrane</keyword>
<protein>
    <submittedName>
        <fullName evidence="2">Uncharacterized protein</fullName>
    </submittedName>
</protein>
<sequence>MKGRDMTCFADYWLNLTGKSWYNSTRPAYTEWISMSTGHLSAELDHESQGVLISLSGSSVPSNTKSLPRPIPLHGVSSEDLFILATGIQFRVSLWDSPDEISIQGTFMVDAPMQDVYLFLFDPCVRIQNGRTSVKIPATSHAYYWSFQHDGSTRLSDEMLEEIVPPQVLFEARIVGHTWSDVDYELIRDFLLAKGFNPNSNDAALELGYPLAAVHDEPIQVPLQADSHEPHLDDFPRPSGVCYYCEKVEQLAYQIWRHQSSCNCDENIQQTSCKNPGIDQIPEHPDVPEDMLVPQTFKFFINIQLTLILFLTLSWLYDQVSEGMRFK</sequence>
<keyword evidence="3" id="KW-1185">Reference proteome</keyword>
<gene>
    <name evidence="2" type="ORF">MVEN_00714500</name>
</gene>
<accession>A0A8H6YHJ0</accession>
<evidence type="ECO:0000256" key="1">
    <source>
        <dbReference type="SAM" id="Phobius"/>
    </source>
</evidence>
<feature type="transmembrane region" description="Helical" evidence="1">
    <location>
        <begin position="299"/>
        <end position="317"/>
    </location>
</feature>
<reference evidence="2" key="1">
    <citation type="submission" date="2020-05" db="EMBL/GenBank/DDBJ databases">
        <title>Mycena genomes resolve the evolution of fungal bioluminescence.</title>
        <authorList>
            <person name="Tsai I.J."/>
        </authorList>
    </citation>
    <scope>NUCLEOTIDE SEQUENCE</scope>
    <source>
        <strain evidence="2">CCC161011</strain>
    </source>
</reference>
<dbReference type="OrthoDB" id="2936263at2759"/>
<dbReference type="Proteomes" id="UP000620124">
    <property type="component" value="Unassembled WGS sequence"/>
</dbReference>
<comment type="caution">
    <text evidence="2">The sequence shown here is derived from an EMBL/GenBank/DDBJ whole genome shotgun (WGS) entry which is preliminary data.</text>
</comment>
<dbReference type="AlphaFoldDB" id="A0A8H6YHJ0"/>
<evidence type="ECO:0000313" key="2">
    <source>
        <dbReference type="EMBL" id="KAF7359888.1"/>
    </source>
</evidence>